<feature type="compositionally biased region" description="Polar residues" evidence="1">
    <location>
        <begin position="133"/>
        <end position="149"/>
    </location>
</feature>
<feature type="compositionally biased region" description="Polar residues" evidence="1">
    <location>
        <begin position="93"/>
        <end position="102"/>
    </location>
</feature>
<evidence type="ECO:0000313" key="3">
    <source>
        <dbReference type="Proteomes" id="UP000219338"/>
    </source>
</evidence>
<name>A0A284SD41_ARMOS</name>
<evidence type="ECO:0000313" key="2">
    <source>
        <dbReference type="EMBL" id="SJL18903.1"/>
    </source>
</evidence>
<dbReference type="AlphaFoldDB" id="A0A284SD41"/>
<feature type="region of interest" description="Disordered" evidence="1">
    <location>
        <begin position="64"/>
        <end position="149"/>
    </location>
</feature>
<gene>
    <name evidence="2" type="ORF">ARMOST_22505</name>
</gene>
<keyword evidence="3" id="KW-1185">Reference proteome</keyword>
<organism evidence="2 3">
    <name type="scientific">Armillaria ostoyae</name>
    <name type="common">Armillaria root rot fungus</name>
    <dbReference type="NCBI Taxonomy" id="47428"/>
    <lineage>
        <taxon>Eukaryota</taxon>
        <taxon>Fungi</taxon>
        <taxon>Dikarya</taxon>
        <taxon>Basidiomycota</taxon>
        <taxon>Agaricomycotina</taxon>
        <taxon>Agaricomycetes</taxon>
        <taxon>Agaricomycetidae</taxon>
        <taxon>Agaricales</taxon>
        <taxon>Marasmiineae</taxon>
        <taxon>Physalacriaceae</taxon>
        <taxon>Armillaria</taxon>
    </lineage>
</organism>
<accession>A0A284SD41</accession>
<reference evidence="3" key="1">
    <citation type="journal article" date="2017" name="Nat. Ecol. Evol.">
        <title>Genome expansion and lineage-specific genetic innovations in the forest pathogenic fungi Armillaria.</title>
        <authorList>
            <person name="Sipos G."/>
            <person name="Prasanna A.N."/>
            <person name="Walter M.C."/>
            <person name="O'Connor E."/>
            <person name="Balint B."/>
            <person name="Krizsan K."/>
            <person name="Kiss B."/>
            <person name="Hess J."/>
            <person name="Varga T."/>
            <person name="Slot J."/>
            <person name="Riley R."/>
            <person name="Boka B."/>
            <person name="Rigling D."/>
            <person name="Barry K."/>
            <person name="Lee J."/>
            <person name="Mihaltcheva S."/>
            <person name="LaButti K."/>
            <person name="Lipzen A."/>
            <person name="Waldron R."/>
            <person name="Moloney N.M."/>
            <person name="Sperisen C."/>
            <person name="Kredics L."/>
            <person name="Vagvoelgyi C."/>
            <person name="Patrignani A."/>
            <person name="Fitzpatrick D."/>
            <person name="Nagy I."/>
            <person name="Doyle S."/>
            <person name="Anderson J.B."/>
            <person name="Grigoriev I.V."/>
            <person name="Gueldener U."/>
            <person name="Muensterkoetter M."/>
            <person name="Nagy L.G."/>
        </authorList>
    </citation>
    <scope>NUCLEOTIDE SEQUENCE [LARGE SCALE GENOMIC DNA]</scope>
    <source>
        <strain evidence="3">C18/9</strain>
    </source>
</reference>
<feature type="region of interest" description="Disordered" evidence="1">
    <location>
        <begin position="1"/>
        <end position="43"/>
    </location>
</feature>
<dbReference type="EMBL" id="FUEG01000075">
    <property type="protein sequence ID" value="SJL18903.1"/>
    <property type="molecule type" value="Genomic_DNA"/>
</dbReference>
<dbReference type="Proteomes" id="UP000219338">
    <property type="component" value="Unassembled WGS sequence"/>
</dbReference>
<sequence>MVPSQGIDYMGPHRGRTHEEQMRHRRRTRDLGTTVGRPPRLGRRRIRNDFDHFHYDYNPYIEELPAAPFPLPDSPSWATPTHLPHSRRLQKYRPTQYSTRVFSGQGPEDEEEGGLVNPPTKRSPKNNDRQQRQQESSSIASQNSKRAQR</sequence>
<proteinExistence type="predicted"/>
<protein>
    <submittedName>
        <fullName evidence="2">Uncharacterized protein</fullName>
    </submittedName>
</protein>
<evidence type="ECO:0000256" key="1">
    <source>
        <dbReference type="SAM" id="MobiDB-lite"/>
    </source>
</evidence>